<evidence type="ECO:0000313" key="3">
    <source>
        <dbReference type="Proteomes" id="UP000829364"/>
    </source>
</evidence>
<dbReference type="GeneID" id="72072548"/>
<dbReference type="EMBL" id="CP086366">
    <property type="protein sequence ID" value="UNI24886.1"/>
    <property type="molecule type" value="Genomic_DNA"/>
</dbReference>
<gene>
    <name evidence="2" type="ORF">JDV02_010605</name>
</gene>
<dbReference type="AlphaFoldDB" id="A0A9Q8QU42"/>
<dbReference type="RefSeq" id="XP_047848367.1">
    <property type="nucleotide sequence ID" value="XM_047992353.1"/>
</dbReference>
<keyword evidence="3" id="KW-1185">Reference proteome</keyword>
<proteinExistence type="predicted"/>
<dbReference type="Proteomes" id="UP000829364">
    <property type="component" value="Chromosome 13"/>
</dbReference>
<feature type="region of interest" description="Disordered" evidence="1">
    <location>
        <begin position="1"/>
        <end position="33"/>
    </location>
</feature>
<sequence length="101" mass="10981">MAATVSTAPSAPTETADRKWRLPPISGLQSPDPCDILTEGYDMRYLGAGTPPQKCREDSNTCHFVFKDVNDGLGDLVMWQRAMPETCHPKSPVRTTKSGSG</sequence>
<organism evidence="2 3">
    <name type="scientific">Purpureocillium takamizusanense</name>
    <dbReference type="NCBI Taxonomy" id="2060973"/>
    <lineage>
        <taxon>Eukaryota</taxon>
        <taxon>Fungi</taxon>
        <taxon>Dikarya</taxon>
        <taxon>Ascomycota</taxon>
        <taxon>Pezizomycotina</taxon>
        <taxon>Sordariomycetes</taxon>
        <taxon>Hypocreomycetidae</taxon>
        <taxon>Hypocreales</taxon>
        <taxon>Ophiocordycipitaceae</taxon>
        <taxon>Purpureocillium</taxon>
    </lineage>
</organism>
<feature type="compositionally biased region" description="Low complexity" evidence="1">
    <location>
        <begin position="1"/>
        <end position="14"/>
    </location>
</feature>
<reference evidence="2" key="1">
    <citation type="submission" date="2021-11" db="EMBL/GenBank/DDBJ databases">
        <title>Purpureocillium_takamizusanense_genome.</title>
        <authorList>
            <person name="Nguyen N.-H."/>
        </authorList>
    </citation>
    <scope>NUCLEOTIDE SEQUENCE</scope>
    <source>
        <strain evidence="2">PT3</strain>
    </source>
</reference>
<dbReference type="KEGG" id="ptkz:JDV02_010605"/>
<evidence type="ECO:0000313" key="2">
    <source>
        <dbReference type="EMBL" id="UNI24886.1"/>
    </source>
</evidence>
<evidence type="ECO:0000256" key="1">
    <source>
        <dbReference type="SAM" id="MobiDB-lite"/>
    </source>
</evidence>
<protein>
    <submittedName>
        <fullName evidence="2">Uncharacterized protein</fullName>
    </submittedName>
</protein>
<name>A0A9Q8QU42_9HYPO</name>
<accession>A0A9Q8QU42</accession>